<dbReference type="KEGG" id="ttq:NIES37_08310"/>
<dbReference type="CDD" id="cd19433">
    <property type="entry name" value="lipocalin_CpcS-CpeS"/>
    <property type="match status" value="1"/>
</dbReference>
<evidence type="ECO:0000256" key="2">
    <source>
        <dbReference type="ARBA" id="ARBA00023239"/>
    </source>
</evidence>
<dbReference type="HAMAP" id="MF_01459">
    <property type="entry name" value="Chrphore_lyase_CpxS"/>
    <property type="match status" value="1"/>
</dbReference>
<dbReference type="GO" id="GO:0017006">
    <property type="term" value="P:protein-tetrapyrrole linkage"/>
    <property type="evidence" value="ECO:0007669"/>
    <property type="project" value="UniProtKB-UniRule"/>
</dbReference>
<evidence type="ECO:0000256" key="4">
    <source>
        <dbReference type="SAM" id="MobiDB-lite"/>
    </source>
</evidence>
<evidence type="ECO:0000313" key="6">
    <source>
        <dbReference type="Proteomes" id="UP000218785"/>
    </source>
</evidence>
<organism evidence="5 6">
    <name type="scientific">Tolypothrix tenuis PCC 7101</name>
    <dbReference type="NCBI Taxonomy" id="231146"/>
    <lineage>
        <taxon>Bacteria</taxon>
        <taxon>Bacillati</taxon>
        <taxon>Cyanobacteriota</taxon>
        <taxon>Cyanophyceae</taxon>
        <taxon>Nostocales</taxon>
        <taxon>Tolypothrichaceae</taxon>
        <taxon>Tolypothrix</taxon>
    </lineage>
</organism>
<dbReference type="Proteomes" id="UP000218785">
    <property type="component" value="Chromosome"/>
</dbReference>
<sequence>MDAMEFFELSTGKWRSQRTTHHLAFKRSEAGESNIIVQALAADDPKVIEICQLHEVDPKLAIGGAFVSWQGAMGWDKEDENHEGSTVFSLIPDVDNPRQGSLLRERGYAEIVPVAGRYQMDDEDALVLITEYETMSSIERFWFVSPSIRMRSSTVKRFGGFSTATFCTEFRVADASEVPSNQDEANLSNQTPDQINNAAEPTKHFSFFGW</sequence>
<comment type="function">
    <text evidence="3">Covalently attaches a chromophore to Cys residue(s) of phycobiliproteins.</text>
</comment>
<dbReference type="Pfam" id="PF09367">
    <property type="entry name" value="CpeS"/>
    <property type="match status" value="1"/>
</dbReference>
<keyword evidence="2 3" id="KW-0456">Lyase</keyword>
<evidence type="ECO:0000313" key="5">
    <source>
        <dbReference type="EMBL" id="BAY96894.1"/>
    </source>
</evidence>
<dbReference type="InterPro" id="IPR018536">
    <property type="entry name" value="CpcS/CpeS"/>
</dbReference>
<dbReference type="GO" id="GO:0016829">
    <property type="term" value="F:lyase activity"/>
    <property type="evidence" value="ECO:0007669"/>
    <property type="project" value="UniProtKB-KW"/>
</dbReference>
<comment type="similarity">
    <text evidence="1 3">Belongs to the CpcS/CpeS biliprotein lyase family.</text>
</comment>
<name>A0A1Z4MTX8_9CYAN</name>
<dbReference type="InterPro" id="IPR012674">
    <property type="entry name" value="Calycin"/>
</dbReference>
<evidence type="ECO:0000256" key="3">
    <source>
        <dbReference type="HAMAP-Rule" id="MF_01459"/>
    </source>
</evidence>
<proteinExistence type="inferred from homology"/>
<keyword evidence="6" id="KW-1185">Reference proteome</keyword>
<dbReference type="EC" id="4.-.-.-" evidence="3"/>
<feature type="region of interest" description="Disordered" evidence="4">
    <location>
        <begin position="177"/>
        <end position="196"/>
    </location>
</feature>
<feature type="compositionally biased region" description="Polar residues" evidence="4">
    <location>
        <begin position="178"/>
        <end position="196"/>
    </location>
</feature>
<reference evidence="5 6" key="1">
    <citation type="submission" date="2017-06" db="EMBL/GenBank/DDBJ databases">
        <title>Genome sequencing of cyanobaciteial culture collection at National Institute for Environmental Studies (NIES).</title>
        <authorList>
            <person name="Hirose Y."/>
            <person name="Shimura Y."/>
            <person name="Fujisawa T."/>
            <person name="Nakamura Y."/>
            <person name="Kawachi M."/>
        </authorList>
    </citation>
    <scope>NUCLEOTIDE SEQUENCE [LARGE SCALE GENOMIC DNA]</scope>
    <source>
        <strain evidence="5 6">NIES-37</strain>
    </source>
</reference>
<dbReference type="AlphaFoldDB" id="A0A1Z4MTX8"/>
<dbReference type="EMBL" id="AP018248">
    <property type="protein sequence ID" value="BAY96894.1"/>
    <property type="molecule type" value="Genomic_DNA"/>
</dbReference>
<dbReference type="Gene3D" id="2.40.128.20">
    <property type="match status" value="1"/>
</dbReference>
<protein>
    <recommendedName>
        <fullName evidence="3">Chromophore lyase CpcS/CpeS</fullName>
        <ecNumber evidence="3">4.-.-.-</ecNumber>
    </recommendedName>
</protein>
<gene>
    <name evidence="3" type="primary">cpcS</name>
    <name evidence="5" type="ORF">NIES37_08310</name>
</gene>
<evidence type="ECO:0000256" key="1">
    <source>
        <dbReference type="ARBA" id="ARBA00010681"/>
    </source>
</evidence>
<accession>A0A1Z4MTX8</accession>
<dbReference type="RefSeq" id="WP_096574040.1">
    <property type="nucleotide sequence ID" value="NZ_CAWNJS010000001.1"/>
</dbReference>